<dbReference type="Proteomes" id="UP001163850">
    <property type="component" value="Unassembled WGS sequence"/>
</dbReference>
<reference evidence="2" key="1">
    <citation type="submission" date="2022-08" db="EMBL/GenBank/DDBJ databases">
        <authorList>
            <consortium name="DOE Joint Genome Institute"/>
            <person name="Min B."/>
            <person name="Riley R."/>
            <person name="Sierra-Patev S."/>
            <person name="Naranjo-Ortiz M."/>
            <person name="Looney B."/>
            <person name="Konkel Z."/>
            <person name="Slot J.C."/>
            <person name="Sakamoto Y."/>
            <person name="Steenwyk J.L."/>
            <person name="Rokas A."/>
            <person name="Carro J."/>
            <person name="Camarero S."/>
            <person name="Ferreira P."/>
            <person name="Molpeceres G."/>
            <person name="Ruiz-Duenas F.J."/>
            <person name="Serrano A."/>
            <person name="Henrissat B."/>
            <person name="Drula E."/>
            <person name="Hughes K.W."/>
            <person name="Mata J.L."/>
            <person name="Ishikawa N.K."/>
            <person name="Vargas-Isla R."/>
            <person name="Ushijima S."/>
            <person name="Smith C.A."/>
            <person name="Ahrendt S."/>
            <person name="Andreopoulos W."/>
            <person name="He G."/>
            <person name="Labutti K."/>
            <person name="Lipzen A."/>
            <person name="Ng V."/>
            <person name="Sandor L."/>
            <person name="Barry K."/>
            <person name="Martinez A.T."/>
            <person name="Xiao Y."/>
            <person name="Gibbons J.G."/>
            <person name="Terashima K."/>
            <person name="Hibbett D.S."/>
            <person name="Grigoriev I.V."/>
        </authorList>
    </citation>
    <scope>NUCLEOTIDE SEQUENCE</scope>
    <source>
        <strain evidence="2">TFB7829</strain>
    </source>
</reference>
<evidence type="ECO:0008006" key="4">
    <source>
        <dbReference type="Google" id="ProtNLM"/>
    </source>
</evidence>
<proteinExistence type="predicted"/>
<dbReference type="AlphaFoldDB" id="A0AA38UVV3"/>
<sequence length="164" mass="18659">MSVRLIPCAYNLLCFLTTHLYWTANAFDHFSLLPFSSIPCICIYFDNKSPLILPSHPAECTSYRTLFFQTACSMRSINPCPTHCYVAFTWSFGLVPRTSPSLRSGVSANFPKTGISVTRLLIDNMLYLAHQTHIACSFVIVTRHYPDCTHIHGWKTFSLCPERQ</sequence>
<organism evidence="2 3">
    <name type="scientific">Lentinula detonsa</name>
    <dbReference type="NCBI Taxonomy" id="2804962"/>
    <lineage>
        <taxon>Eukaryota</taxon>
        <taxon>Fungi</taxon>
        <taxon>Dikarya</taxon>
        <taxon>Basidiomycota</taxon>
        <taxon>Agaricomycotina</taxon>
        <taxon>Agaricomycetes</taxon>
        <taxon>Agaricomycetidae</taxon>
        <taxon>Agaricales</taxon>
        <taxon>Marasmiineae</taxon>
        <taxon>Omphalotaceae</taxon>
        <taxon>Lentinula</taxon>
    </lineage>
</organism>
<feature type="signal peptide" evidence="1">
    <location>
        <begin position="1"/>
        <end position="26"/>
    </location>
</feature>
<comment type="caution">
    <text evidence="2">The sequence shown here is derived from an EMBL/GenBank/DDBJ whole genome shotgun (WGS) entry which is preliminary data.</text>
</comment>
<gene>
    <name evidence="2" type="ORF">F5890DRAFT_473404</name>
</gene>
<accession>A0AA38UVV3</accession>
<dbReference type="EMBL" id="MU801909">
    <property type="protein sequence ID" value="KAJ3988480.1"/>
    <property type="molecule type" value="Genomic_DNA"/>
</dbReference>
<evidence type="ECO:0000313" key="3">
    <source>
        <dbReference type="Proteomes" id="UP001163850"/>
    </source>
</evidence>
<name>A0AA38UVV3_9AGAR</name>
<feature type="chain" id="PRO_5041389661" description="Secreted protein" evidence="1">
    <location>
        <begin position="27"/>
        <end position="164"/>
    </location>
</feature>
<protein>
    <recommendedName>
        <fullName evidence="4">Secreted protein</fullName>
    </recommendedName>
</protein>
<keyword evidence="1" id="KW-0732">Signal</keyword>
<evidence type="ECO:0000256" key="1">
    <source>
        <dbReference type="SAM" id="SignalP"/>
    </source>
</evidence>
<evidence type="ECO:0000313" key="2">
    <source>
        <dbReference type="EMBL" id="KAJ3988480.1"/>
    </source>
</evidence>